<dbReference type="EMBL" id="JACHFR010000002">
    <property type="protein sequence ID" value="MBB5218982.1"/>
    <property type="molecule type" value="Genomic_DNA"/>
</dbReference>
<comment type="function">
    <text evidence="9">Part of the Sec protein translocase complex. Interacts with the SecYEG preprotein conducting channel. SecDF uses the proton motive force (PMF) to complete protein translocation after the ATP-dependent function of SecA.</text>
</comment>
<dbReference type="PANTHER" id="PTHR30081:SF1">
    <property type="entry name" value="PROTEIN TRANSLOCASE SUBUNIT SECD"/>
    <property type="match status" value="1"/>
</dbReference>
<dbReference type="Gene3D" id="1.20.1640.10">
    <property type="entry name" value="Multidrug efflux transporter AcrB transmembrane domain"/>
    <property type="match status" value="1"/>
</dbReference>
<feature type="transmembrane region" description="Helical" evidence="9">
    <location>
        <begin position="516"/>
        <end position="536"/>
    </location>
</feature>
<dbReference type="Proteomes" id="UP000593591">
    <property type="component" value="Chromosome"/>
</dbReference>
<dbReference type="GO" id="GO:0006605">
    <property type="term" value="P:protein targeting"/>
    <property type="evidence" value="ECO:0007669"/>
    <property type="project" value="UniProtKB-UniRule"/>
</dbReference>
<proteinExistence type="inferred from homology"/>
<feature type="transmembrane region" description="Helical" evidence="9">
    <location>
        <begin position="450"/>
        <end position="468"/>
    </location>
</feature>
<dbReference type="GO" id="GO:0043952">
    <property type="term" value="P:protein transport by the Sec complex"/>
    <property type="evidence" value="ECO:0007669"/>
    <property type="project" value="UniProtKB-UniRule"/>
</dbReference>
<evidence type="ECO:0000256" key="3">
    <source>
        <dbReference type="ARBA" id="ARBA00022475"/>
    </source>
</evidence>
<comment type="caution">
    <text evidence="9">Lacks conserved residue(s) required for the propagation of feature annotation.</text>
</comment>
<dbReference type="Pfam" id="PF02355">
    <property type="entry name" value="SecD_SecF_C"/>
    <property type="match status" value="1"/>
</dbReference>
<evidence type="ECO:0000259" key="11">
    <source>
        <dbReference type="Pfam" id="PF21760"/>
    </source>
</evidence>
<reference evidence="14 16" key="1">
    <citation type="submission" date="2018-08" db="EMBL/GenBank/DDBJ databases">
        <title>The first complete genome of Treponema rectale (CHPAT), a commensal spirochete of the bovine rectum.</title>
        <authorList>
            <person name="Staton G.J."/>
            <person name="Clegg S.R."/>
            <person name="Carter S.D."/>
            <person name="Radford A.D."/>
            <person name="Darby A."/>
            <person name="Hall N."/>
            <person name="Birtles R.J."/>
            <person name="Evans N.J."/>
        </authorList>
    </citation>
    <scope>NUCLEOTIDE SEQUENCE [LARGE SCALE GENOMIC DNA]</scope>
    <source>
        <strain evidence="14 16">CHPA</strain>
    </source>
</reference>
<evidence type="ECO:0000256" key="8">
    <source>
        <dbReference type="ARBA" id="ARBA00023136"/>
    </source>
</evidence>
<dbReference type="RefSeq" id="WP_184652419.1">
    <property type="nucleotide sequence ID" value="NZ_JACHFR010000002.1"/>
</dbReference>
<evidence type="ECO:0000313" key="16">
    <source>
        <dbReference type="Proteomes" id="UP000593591"/>
    </source>
</evidence>
<name>A0A840SHW4_9SPIR</name>
<dbReference type="Gene3D" id="3.30.70.3220">
    <property type="match status" value="1"/>
</dbReference>
<dbReference type="SUPFAM" id="SSF82866">
    <property type="entry name" value="Multidrug efflux transporter AcrB transmembrane domain"/>
    <property type="match status" value="1"/>
</dbReference>
<accession>A0A840SHW4</accession>
<dbReference type="PANTHER" id="PTHR30081">
    <property type="entry name" value="PROTEIN-EXPORT MEMBRANE PROTEIN SEC"/>
    <property type="match status" value="1"/>
</dbReference>
<evidence type="ECO:0000259" key="12">
    <source>
        <dbReference type="Pfam" id="PF22599"/>
    </source>
</evidence>
<dbReference type="GO" id="GO:0065002">
    <property type="term" value="P:intracellular protein transmembrane transport"/>
    <property type="evidence" value="ECO:0007669"/>
    <property type="project" value="UniProtKB-UniRule"/>
</dbReference>
<evidence type="ECO:0000256" key="2">
    <source>
        <dbReference type="ARBA" id="ARBA00022448"/>
    </source>
</evidence>
<dbReference type="InterPro" id="IPR005791">
    <property type="entry name" value="SecD"/>
</dbReference>
<dbReference type="GO" id="GO:0005886">
    <property type="term" value="C:plasma membrane"/>
    <property type="evidence" value="ECO:0007669"/>
    <property type="project" value="UniProtKB-SubCell"/>
</dbReference>
<keyword evidence="2 9" id="KW-0813">Transport</keyword>
<evidence type="ECO:0000256" key="5">
    <source>
        <dbReference type="ARBA" id="ARBA00022927"/>
    </source>
</evidence>
<dbReference type="Pfam" id="PF22599">
    <property type="entry name" value="SecDF_P1_head"/>
    <property type="match status" value="1"/>
</dbReference>
<dbReference type="AlphaFoldDB" id="A0A840SHW4"/>
<evidence type="ECO:0000256" key="9">
    <source>
        <dbReference type="HAMAP-Rule" id="MF_01463"/>
    </source>
</evidence>
<evidence type="ECO:0000256" key="6">
    <source>
        <dbReference type="ARBA" id="ARBA00022989"/>
    </source>
</evidence>
<feature type="transmembrane region" description="Helical" evidence="9">
    <location>
        <begin position="548"/>
        <end position="571"/>
    </location>
</feature>
<organism evidence="13 15">
    <name type="scientific">Treponema rectale</name>
    <dbReference type="NCBI Taxonomy" id="744512"/>
    <lineage>
        <taxon>Bacteria</taxon>
        <taxon>Pseudomonadati</taxon>
        <taxon>Spirochaetota</taxon>
        <taxon>Spirochaetia</taxon>
        <taxon>Spirochaetales</taxon>
        <taxon>Treponemataceae</taxon>
        <taxon>Treponema</taxon>
    </lineage>
</organism>
<evidence type="ECO:0000256" key="4">
    <source>
        <dbReference type="ARBA" id="ARBA00022692"/>
    </source>
</evidence>
<evidence type="ECO:0000259" key="10">
    <source>
        <dbReference type="Pfam" id="PF02355"/>
    </source>
</evidence>
<evidence type="ECO:0000256" key="7">
    <source>
        <dbReference type="ARBA" id="ARBA00023010"/>
    </source>
</evidence>
<dbReference type="InterPro" id="IPR048631">
    <property type="entry name" value="SecD_1st"/>
</dbReference>
<keyword evidence="6 9" id="KW-1133">Transmembrane helix</keyword>
<dbReference type="InterPro" id="IPR055344">
    <property type="entry name" value="SecD_SecF_C_bact"/>
</dbReference>
<keyword evidence="15" id="KW-1185">Reference proteome</keyword>
<feature type="transmembrane region" description="Helical" evidence="9">
    <location>
        <begin position="424"/>
        <end position="443"/>
    </location>
</feature>
<evidence type="ECO:0000313" key="13">
    <source>
        <dbReference type="EMBL" id="MBB5218982.1"/>
    </source>
</evidence>
<keyword evidence="8 9" id="KW-0472">Membrane</keyword>
<dbReference type="InterPro" id="IPR022813">
    <property type="entry name" value="SecD/SecF_arch_bac"/>
</dbReference>
<dbReference type="KEGG" id="trc:DYE49_11870"/>
<dbReference type="Proteomes" id="UP000578697">
    <property type="component" value="Unassembled WGS sequence"/>
</dbReference>
<dbReference type="EMBL" id="CP031517">
    <property type="protein sequence ID" value="QOS41106.1"/>
    <property type="molecule type" value="Genomic_DNA"/>
</dbReference>
<dbReference type="NCBIfam" id="TIGR01129">
    <property type="entry name" value="secD"/>
    <property type="match status" value="1"/>
</dbReference>
<comment type="subcellular location">
    <subcellularLocation>
        <location evidence="1 9">Cell membrane</location>
        <topology evidence="1 9">Multi-pass membrane protein</topology>
    </subcellularLocation>
</comment>
<keyword evidence="4 9" id="KW-0812">Transmembrane</keyword>
<comment type="subunit">
    <text evidence="9">Forms a complex with SecF. Part of the essential Sec protein translocation apparatus which comprises SecA, SecYEG and auxiliary proteins SecDF. Other proteins may also be involved.</text>
</comment>
<reference evidence="13 15" key="2">
    <citation type="submission" date="2020-08" db="EMBL/GenBank/DDBJ databases">
        <title>Genomic Encyclopedia of Type Strains, Phase IV (KMG-IV): sequencing the most valuable type-strain genomes for metagenomic binning, comparative biology and taxonomic classification.</title>
        <authorList>
            <person name="Goeker M."/>
        </authorList>
    </citation>
    <scope>NUCLEOTIDE SEQUENCE [LARGE SCALE GENOMIC DNA]</scope>
    <source>
        <strain evidence="13 15">DSM 103679</strain>
    </source>
</reference>
<dbReference type="HAMAP" id="MF_01463_B">
    <property type="entry name" value="SecD_B"/>
    <property type="match status" value="1"/>
</dbReference>
<dbReference type="InterPro" id="IPR048634">
    <property type="entry name" value="SecD_SecF_C"/>
</dbReference>
<feature type="transmembrane region" description="Helical" evidence="9">
    <location>
        <begin position="474"/>
        <end position="495"/>
    </location>
</feature>
<comment type="similarity">
    <text evidence="9">Belongs to the SecD/SecF family. SecD subfamily.</text>
</comment>
<evidence type="ECO:0000313" key="15">
    <source>
        <dbReference type="Proteomes" id="UP000578697"/>
    </source>
</evidence>
<dbReference type="InterPro" id="IPR054384">
    <property type="entry name" value="SecDF_P1_head"/>
</dbReference>
<keyword evidence="7 9" id="KW-0811">Translocation</keyword>
<gene>
    <name evidence="9 14" type="primary">secD</name>
    <name evidence="14" type="ORF">DYE49_11870</name>
    <name evidence="13" type="ORF">HNP77_001351</name>
</gene>
<evidence type="ECO:0000256" key="1">
    <source>
        <dbReference type="ARBA" id="ARBA00004651"/>
    </source>
</evidence>
<feature type="domain" description="Protein translocase subunit SecDF P1" evidence="11">
    <location>
        <begin position="186"/>
        <end position="243"/>
    </location>
</feature>
<keyword evidence="5 9" id="KW-0653">Protein transport</keyword>
<feature type="domain" description="Protein export membrane protein SecD/SecF C-terminal" evidence="10">
    <location>
        <begin position="405"/>
        <end position="568"/>
    </location>
</feature>
<evidence type="ECO:0000313" key="14">
    <source>
        <dbReference type="EMBL" id="QOS41106.1"/>
    </source>
</evidence>
<dbReference type="Pfam" id="PF21760">
    <property type="entry name" value="SecD_1st"/>
    <property type="match status" value="1"/>
</dbReference>
<keyword evidence="3 9" id="KW-1003">Cell membrane</keyword>
<feature type="domain" description="SecDF P1 head subdomain" evidence="12">
    <location>
        <begin position="298"/>
        <end position="400"/>
    </location>
</feature>
<protein>
    <recommendedName>
        <fullName evidence="9">Protein translocase subunit SecD</fullName>
    </recommendedName>
</protein>
<dbReference type="NCBIfam" id="TIGR00916">
    <property type="entry name" value="2A0604s01"/>
    <property type="match status" value="1"/>
</dbReference>
<dbReference type="GO" id="GO:0015450">
    <property type="term" value="F:protein-transporting ATPase activity"/>
    <property type="evidence" value="ECO:0007669"/>
    <property type="project" value="InterPro"/>
</dbReference>
<sequence>MKKVTRLVIIVAVLAVCFAFLWPSISWYGRTSADDKATATLSLERIKEKTQALAEEGAKALYAQVKSNPDSELSAEYKWIEKKVKENFKDADKSVPSKISYKDVLDSYSVSSVNTNQAYSRLLSDFESEYRTKILADRKNYQNSVKLGLDLSGGVSVIVKADLDTVVKSSDLTGGLSEEEIKKQAMAQTIENLTKKIDSFGLSSPVVRQQGDDRIYIELPGTAESDTISSIVQGRGMLNFRLARMDLTEKLNEYLSVHKDSFEADGSVKASVISEVGIPDDAEVMGYYTTDDYGLDEKAGYLVINKEIVLDGKHIKRADVGTEDMTGKPEVTFILDDEGAKLMGDFTTAHVNDFMCIVSGSKVKSNAKINTGITNGSVAITGFTMQEAQNLKKVLQSAWLDVPLSVESQQVIGAELGELAIKQGITAIAIGLVAIMIFMLIWYKGAGINACVVQVLNLYIMFSVLSALNLTLTLPMIAGIILTIGMAVDANVIIYERIKEELVLGKDRAAAISTGFANALWAILDSNITTFIAAAFMSQLGTGSIKGFAYSLAIGVLSTLFTTLVVSRLIFDFGTETLHKKNISISWRIK</sequence>